<reference evidence="9 10" key="1">
    <citation type="journal article" date="2015" name="Nat. Commun.">
        <title>Outbred genome sequencing and CRISPR/Cas9 gene editing in butterflies.</title>
        <authorList>
            <person name="Li X."/>
            <person name="Fan D."/>
            <person name="Zhang W."/>
            <person name="Liu G."/>
            <person name="Zhang L."/>
            <person name="Zhao L."/>
            <person name="Fang X."/>
            <person name="Chen L."/>
            <person name="Dong Y."/>
            <person name="Chen Y."/>
            <person name="Ding Y."/>
            <person name="Zhao R."/>
            <person name="Feng M."/>
            <person name="Zhu Y."/>
            <person name="Feng Y."/>
            <person name="Jiang X."/>
            <person name="Zhu D."/>
            <person name="Xiang H."/>
            <person name="Feng X."/>
            <person name="Li S."/>
            <person name="Wang J."/>
            <person name="Zhang G."/>
            <person name="Kronforst M.R."/>
            <person name="Wang W."/>
        </authorList>
    </citation>
    <scope>NUCLEOTIDE SEQUENCE [LARGE SCALE GENOMIC DNA]</scope>
    <source>
        <strain evidence="9">Ya'a_city_454_Px</strain>
        <tissue evidence="9">Whole body</tissue>
    </source>
</reference>
<feature type="region of interest" description="Disordered" evidence="5">
    <location>
        <begin position="265"/>
        <end position="291"/>
    </location>
</feature>
<evidence type="ECO:0000256" key="1">
    <source>
        <dbReference type="ARBA" id="ARBA00004141"/>
    </source>
</evidence>
<feature type="transmembrane region" description="Helical" evidence="6">
    <location>
        <begin position="301"/>
        <end position="320"/>
    </location>
</feature>
<dbReference type="AlphaFoldDB" id="A0A194PT50"/>
<dbReference type="EMBL" id="KQ459599">
    <property type="protein sequence ID" value="KPI94310.1"/>
    <property type="molecule type" value="Genomic_DNA"/>
</dbReference>
<feature type="transmembrane region" description="Helical" evidence="6">
    <location>
        <begin position="523"/>
        <end position="547"/>
    </location>
</feature>
<feature type="transmembrane region" description="Helical" evidence="6">
    <location>
        <begin position="340"/>
        <end position="361"/>
    </location>
</feature>
<feature type="transmembrane region" description="Helical" evidence="6">
    <location>
        <begin position="6"/>
        <end position="23"/>
    </location>
</feature>
<name>A0A194PT50_PAPXU</name>
<feature type="signal peptide" evidence="7">
    <location>
        <begin position="1"/>
        <end position="17"/>
    </location>
</feature>
<feature type="transmembrane region" description="Helical" evidence="6">
    <location>
        <begin position="415"/>
        <end position="434"/>
    </location>
</feature>
<evidence type="ECO:0000256" key="5">
    <source>
        <dbReference type="SAM" id="MobiDB-lite"/>
    </source>
</evidence>
<evidence type="ECO:0000259" key="8">
    <source>
        <dbReference type="Pfam" id="PF01490"/>
    </source>
</evidence>
<feature type="transmembrane region" description="Helical" evidence="6">
    <location>
        <begin position="478"/>
        <end position="502"/>
    </location>
</feature>
<gene>
    <name evidence="9" type="ORF">RR46_04378</name>
</gene>
<dbReference type="GO" id="GO:0005774">
    <property type="term" value="C:vacuolar membrane"/>
    <property type="evidence" value="ECO:0007669"/>
    <property type="project" value="TreeGrafter"/>
</dbReference>
<evidence type="ECO:0000313" key="9">
    <source>
        <dbReference type="EMBL" id="KPI94310.1"/>
    </source>
</evidence>
<feature type="transmembrane region" description="Helical" evidence="6">
    <location>
        <begin position="161"/>
        <end position="183"/>
    </location>
</feature>
<feature type="domain" description="Amino acid transporter transmembrane" evidence="8">
    <location>
        <begin position="77"/>
        <end position="228"/>
    </location>
</feature>
<keyword evidence="3 6" id="KW-1133">Transmembrane helix</keyword>
<dbReference type="Proteomes" id="UP000053268">
    <property type="component" value="Unassembled WGS sequence"/>
</dbReference>
<keyword evidence="4 6" id="KW-0472">Membrane</keyword>
<dbReference type="Gene3D" id="1.20.1740.10">
    <property type="entry name" value="Amino acid/polyamine transporter I"/>
    <property type="match status" value="1"/>
</dbReference>
<feature type="chain" id="PRO_5008263614" evidence="7">
    <location>
        <begin position="18"/>
        <end position="558"/>
    </location>
</feature>
<keyword evidence="7" id="KW-0732">Signal</keyword>
<dbReference type="PANTHER" id="PTHR22950:SF703">
    <property type="entry name" value="AMINO ACID TRANSPORTER TRANSMEMBRANE DOMAIN-CONTAINING PROTEIN"/>
    <property type="match status" value="1"/>
</dbReference>
<dbReference type="PANTHER" id="PTHR22950">
    <property type="entry name" value="AMINO ACID TRANSPORTER"/>
    <property type="match status" value="1"/>
</dbReference>
<keyword evidence="10" id="KW-1185">Reference proteome</keyword>
<accession>A0A194PT50</accession>
<dbReference type="InterPro" id="IPR013057">
    <property type="entry name" value="AA_transpt_TM"/>
</dbReference>
<proteinExistence type="predicted"/>
<feature type="transmembrane region" description="Helical" evidence="6">
    <location>
        <begin position="195"/>
        <end position="219"/>
    </location>
</feature>
<sequence>MSDTSNVIMFLFSVVTAAIQLMNKTISSYGHISLPKMSKKSNLEAAMSSGTSKASESTPLITKPNVDGEEIQKGSGLSVNQAALLVAGEMAGSGVLALPRALVKTGWIGVPIIILMAAMAAFSGRRLGDCWSIIEGRDPEMRSRKRNPYAIIADQALGKTWSAAVSLAIIVSLFGAAVVYLLLAAQIIEAVVLPLVPTVTFCLWYLIVAGAMTPLMLFATPKDFSDISLTRVDAARSLKFPRGVNPSTIHSPAPASWCQRAAQKRSVRRRRLGVKSEKQSRRQKRAGPEARPSCLRKPAQFMGVIAFISTIVACVLYFIQMMNDIKPFVFRWGIHGFQDFFLAFGTIMFAFGGASTFPTIQNDMVDKSKFGKSIHYSFLAILALYLPIAIGGYAVYGESVAPNISGSLTATPLTLVGNIFMAVHLLAAFIIIINPVCQEMEELYNIPRDSLGYRTLVRVSIMAAIMFIGESVPRFYTILALVGGTTVALLTFILPSYCYLNLTSQPPRQGEAASETPGWMKLICWEIIVMGVVGGAAATFSAVSAIFSTAQATPCYMK</sequence>
<dbReference type="GO" id="GO:0015179">
    <property type="term" value="F:L-amino acid transmembrane transporter activity"/>
    <property type="evidence" value="ECO:0007669"/>
    <property type="project" value="TreeGrafter"/>
</dbReference>
<comment type="subcellular location">
    <subcellularLocation>
        <location evidence="1">Membrane</location>
        <topology evidence="1">Multi-pass membrane protein</topology>
    </subcellularLocation>
</comment>
<evidence type="ECO:0000256" key="7">
    <source>
        <dbReference type="SAM" id="SignalP"/>
    </source>
</evidence>
<evidence type="ECO:0000256" key="2">
    <source>
        <dbReference type="ARBA" id="ARBA00022692"/>
    </source>
</evidence>
<dbReference type="Pfam" id="PF01490">
    <property type="entry name" value="Aa_trans"/>
    <property type="match status" value="2"/>
</dbReference>
<keyword evidence="2 6" id="KW-0812">Transmembrane</keyword>
<feature type="transmembrane region" description="Helical" evidence="6">
    <location>
        <begin position="373"/>
        <end position="395"/>
    </location>
</feature>
<dbReference type="STRING" id="66420.A0A194PT50"/>
<organism evidence="9 10">
    <name type="scientific">Papilio xuthus</name>
    <name type="common">Asian swallowtail butterfly</name>
    <dbReference type="NCBI Taxonomy" id="66420"/>
    <lineage>
        <taxon>Eukaryota</taxon>
        <taxon>Metazoa</taxon>
        <taxon>Ecdysozoa</taxon>
        <taxon>Arthropoda</taxon>
        <taxon>Hexapoda</taxon>
        <taxon>Insecta</taxon>
        <taxon>Pterygota</taxon>
        <taxon>Neoptera</taxon>
        <taxon>Endopterygota</taxon>
        <taxon>Lepidoptera</taxon>
        <taxon>Glossata</taxon>
        <taxon>Ditrysia</taxon>
        <taxon>Papilionoidea</taxon>
        <taxon>Papilionidae</taxon>
        <taxon>Papilioninae</taxon>
        <taxon>Papilio</taxon>
    </lineage>
</organism>
<evidence type="ECO:0000313" key="10">
    <source>
        <dbReference type="Proteomes" id="UP000053268"/>
    </source>
</evidence>
<evidence type="ECO:0000256" key="4">
    <source>
        <dbReference type="ARBA" id="ARBA00023136"/>
    </source>
</evidence>
<feature type="domain" description="Amino acid transporter transmembrane" evidence="8">
    <location>
        <begin position="304"/>
        <end position="540"/>
    </location>
</feature>
<protein>
    <submittedName>
        <fullName evidence="9">Lysine histidine transporter 1</fullName>
    </submittedName>
</protein>
<evidence type="ECO:0000256" key="6">
    <source>
        <dbReference type="SAM" id="Phobius"/>
    </source>
</evidence>
<feature type="transmembrane region" description="Helical" evidence="6">
    <location>
        <begin position="105"/>
        <end position="122"/>
    </location>
</feature>
<evidence type="ECO:0000256" key="3">
    <source>
        <dbReference type="ARBA" id="ARBA00022989"/>
    </source>
</evidence>